<dbReference type="RefSeq" id="WP_044663699.1">
    <property type="nucleotide sequence ID" value="NZ_CDRZ01000001.1"/>
</dbReference>
<dbReference type="Pfam" id="PF07729">
    <property type="entry name" value="FCD"/>
    <property type="match status" value="1"/>
</dbReference>
<feature type="domain" description="HTH gntR-type" evidence="4">
    <location>
        <begin position="18"/>
        <end position="85"/>
    </location>
</feature>
<dbReference type="Pfam" id="PF00392">
    <property type="entry name" value="GntR"/>
    <property type="match status" value="1"/>
</dbReference>
<proteinExistence type="predicted"/>
<dbReference type="EMBL" id="CDRZ01000001">
    <property type="protein sequence ID" value="CEO87276.1"/>
    <property type="molecule type" value="Genomic_DNA"/>
</dbReference>
<keyword evidence="1" id="KW-0805">Transcription regulation</keyword>
<evidence type="ECO:0000313" key="5">
    <source>
        <dbReference type="EMBL" id="CEO87276.1"/>
    </source>
</evidence>
<dbReference type="PANTHER" id="PTHR43537">
    <property type="entry name" value="TRANSCRIPTIONAL REGULATOR, GNTR FAMILY"/>
    <property type="match status" value="1"/>
</dbReference>
<dbReference type="PROSITE" id="PS50949">
    <property type="entry name" value="HTH_GNTR"/>
    <property type="match status" value="1"/>
</dbReference>
<dbReference type="OrthoDB" id="9781630at2"/>
<dbReference type="PRINTS" id="PR00035">
    <property type="entry name" value="HTHGNTR"/>
</dbReference>
<dbReference type="InterPro" id="IPR036388">
    <property type="entry name" value="WH-like_DNA-bd_sf"/>
</dbReference>
<dbReference type="Proteomes" id="UP000046155">
    <property type="component" value="Unassembled WGS sequence"/>
</dbReference>
<dbReference type="PRINTS" id="PR00033">
    <property type="entry name" value="HTHASNC"/>
</dbReference>
<dbReference type="SMART" id="SM00895">
    <property type="entry name" value="FCD"/>
    <property type="match status" value="1"/>
</dbReference>
<dbReference type="SUPFAM" id="SSF48008">
    <property type="entry name" value="GntR ligand-binding domain-like"/>
    <property type="match status" value="1"/>
</dbReference>
<dbReference type="InterPro" id="IPR036390">
    <property type="entry name" value="WH_DNA-bd_sf"/>
</dbReference>
<evidence type="ECO:0000313" key="6">
    <source>
        <dbReference type="Proteomes" id="UP000046155"/>
    </source>
</evidence>
<dbReference type="InterPro" id="IPR011711">
    <property type="entry name" value="GntR_C"/>
</dbReference>
<evidence type="ECO:0000256" key="2">
    <source>
        <dbReference type="ARBA" id="ARBA00023125"/>
    </source>
</evidence>
<dbReference type="PANTHER" id="PTHR43537:SF24">
    <property type="entry name" value="GLUCONATE OPERON TRANSCRIPTIONAL REPRESSOR"/>
    <property type="match status" value="1"/>
</dbReference>
<keyword evidence="6" id="KW-1185">Reference proteome</keyword>
<dbReference type="SUPFAM" id="SSF46785">
    <property type="entry name" value="Winged helix' DNA-binding domain"/>
    <property type="match status" value="1"/>
</dbReference>
<dbReference type="InterPro" id="IPR000485">
    <property type="entry name" value="AsnC-type_HTH_dom"/>
</dbReference>
<sequence>MADQKERRLLPVKLDTYKPLREVVFDAVREAIIDGVLRPGERLMESQLAEQLGVSRTPVREAIRKLELEGFVVMIPRKGAYVAGISLKDIADVFEVRAALEALATVLAAERITEEELEELERILVRKAEIIEQQEIELFIESDKKFHEILYRASRNQRLIQILTNLQDEVHRFRSVSLASPGRMRVALEEHRKVVEALADRDITRAEALAWEHIENAENSLMEAVRKKGDIS</sequence>
<organism evidence="5 6">
    <name type="scientific">Syntrophaceticus schinkii</name>
    <dbReference type="NCBI Taxonomy" id="499207"/>
    <lineage>
        <taxon>Bacteria</taxon>
        <taxon>Bacillati</taxon>
        <taxon>Bacillota</taxon>
        <taxon>Clostridia</taxon>
        <taxon>Thermoanaerobacterales</taxon>
        <taxon>Thermoanaerobacterales Family III. Incertae Sedis</taxon>
        <taxon>Syntrophaceticus</taxon>
    </lineage>
</organism>
<dbReference type="SMART" id="SM00345">
    <property type="entry name" value="HTH_GNTR"/>
    <property type="match status" value="1"/>
</dbReference>
<accession>A0A0B7MH68</accession>
<dbReference type="Gene3D" id="1.10.10.10">
    <property type="entry name" value="Winged helix-like DNA-binding domain superfamily/Winged helix DNA-binding domain"/>
    <property type="match status" value="1"/>
</dbReference>
<evidence type="ECO:0000256" key="1">
    <source>
        <dbReference type="ARBA" id="ARBA00023015"/>
    </source>
</evidence>
<reference evidence="6" key="1">
    <citation type="submission" date="2015-01" db="EMBL/GenBank/DDBJ databases">
        <authorList>
            <person name="Manzoor Shahid"/>
            <person name="Zubair Saima"/>
        </authorList>
    </citation>
    <scope>NUCLEOTIDE SEQUENCE [LARGE SCALE GENOMIC DNA]</scope>
    <source>
        <strain evidence="6">Sp3</strain>
    </source>
</reference>
<dbReference type="Gene3D" id="1.20.120.530">
    <property type="entry name" value="GntR ligand-binding domain-like"/>
    <property type="match status" value="1"/>
</dbReference>
<dbReference type="InterPro" id="IPR008920">
    <property type="entry name" value="TF_FadR/GntR_C"/>
</dbReference>
<dbReference type="InterPro" id="IPR000524">
    <property type="entry name" value="Tscrpt_reg_HTH_GntR"/>
</dbReference>
<dbReference type="GO" id="GO:0043565">
    <property type="term" value="F:sequence-specific DNA binding"/>
    <property type="evidence" value="ECO:0007669"/>
    <property type="project" value="InterPro"/>
</dbReference>
<evidence type="ECO:0000256" key="3">
    <source>
        <dbReference type="ARBA" id="ARBA00023163"/>
    </source>
</evidence>
<gene>
    <name evidence="5" type="ORF">SSCH_10010</name>
</gene>
<evidence type="ECO:0000259" key="4">
    <source>
        <dbReference type="PROSITE" id="PS50949"/>
    </source>
</evidence>
<dbReference type="AlphaFoldDB" id="A0A0B7MH68"/>
<name>A0A0B7MH68_9FIRM</name>
<keyword evidence="3" id="KW-0804">Transcription</keyword>
<protein>
    <submittedName>
        <fullName evidence="5">Transcriptional regulator, GntR family</fullName>
    </submittedName>
</protein>
<dbReference type="GO" id="GO:0003700">
    <property type="term" value="F:DNA-binding transcription factor activity"/>
    <property type="evidence" value="ECO:0007669"/>
    <property type="project" value="InterPro"/>
</dbReference>
<dbReference type="CDD" id="cd07377">
    <property type="entry name" value="WHTH_GntR"/>
    <property type="match status" value="1"/>
</dbReference>
<keyword evidence="2" id="KW-0238">DNA-binding</keyword>